<dbReference type="PANTHER" id="PTHR42879:SF6">
    <property type="entry name" value="NADPH-DEPENDENT REDUCTASE BACG"/>
    <property type="match status" value="1"/>
</dbReference>
<dbReference type="InterPro" id="IPR050259">
    <property type="entry name" value="SDR"/>
</dbReference>
<reference evidence="2 3" key="1">
    <citation type="submission" date="2021-02" db="EMBL/GenBank/DDBJ databases">
        <title>Actinophytocola xerophila sp. nov., isolated from soil of cotton cropping field.</title>
        <authorList>
            <person name="Huang R."/>
            <person name="Chen X."/>
            <person name="Ge X."/>
            <person name="Liu W."/>
        </authorList>
    </citation>
    <scope>NUCLEOTIDE SEQUENCE [LARGE SCALE GENOMIC DNA]</scope>
    <source>
        <strain evidence="2 3">S1-96</strain>
    </source>
</reference>
<gene>
    <name evidence="2" type="ORF">JT362_01755</name>
</gene>
<evidence type="ECO:0000313" key="3">
    <source>
        <dbReference type="Proteomes" id="UP001156441"/>
    </source>
</evidence>
<comment type="similarity">
    <text evidence="1">Belongs to the short-chain dehydrogenases/reductases (SDR) family.</text>
</comment>
<evidence type="ECO:0000256" key="1">
    <source>
        <dbReference type="ARBA" id="ARBA00006484"/>
    </source>
</evidence>
<dbReference type="PANTHER" id="PTHR42879">
    <property type="entry name" value="3-OXOACYL-(ACYL-CARRIER-PROTEIN) REDUCTASE"/>
    <property type="match status" value="1"/>
</dbReference>
<dbReference type="SUPFAM" id="SSF51735">
    <property type="entry name" value="NAD(P)-binding Rossmann-fold domains"/>
    <property type="match status" value="1"/>
</dbReference>
<comment type="caution">
    <text evidence="2">The sequence shown here is derived from an EMBL/GenBank/DDBJ whole genome shotgun (WGS) entry which is preliminary data.</text>
</comment>
<dbReference type="InterPro" id="IPR002347">
    <property type="entry name" value="SDR_fam"/>
</dbReference>
<dbReference type="Pfam" id="PF13561">
    <property type="entry name" value="adh_short_C2"/>
    <property type="match status" value="1"/>
</dbReference>
<proteinExistence type="inferred from homology"/>
<dbReference type="InterPro" id="IPR036291">
    <property type="entry name" value="NAD(P)-bd_dom_sf"/>
</dbReference>
<accession>A0ABT2J1V8</accession>
<dbReference type="Gene3D" id="3.40.50.720">
    <property type="entry name" value="NAD(P)-binding Rossmann-like Domain"/>
    <property type="match status" value="1"/>
</dbReference>
<dbReference type="EMBL" id="JAFFZE010000004">
    <property type="protein sequence ID" value="MCT2581843.1"/>
    <property type="molecule type" value="Genomic_DNA"/>
</dbReference>
<organism evidence="2 3">
    <name type="scientific">Actinophytocola gossypii</name>
    <dbReference type="NCBI Taxonomy" id="2812003"/>
    <lineage>
        <taxon>Bacteria</taxon>
        <taxon>Bacillati</taxon>
        <taxon>Actinomycetota</taxon>
        <taxon>Actinomycetes</taxon>
        <taxon>Pseudonocardiales</taxon>
        <taxon>Pseudonocardiaceae</taxon>
    </lineage>
</organism>
<keyword evidence="3" id="KW-1185">Reference proteome</keyword>
<dbReference type="RefSeq" id="WP_260189202.1">
    <property type="nucleotide sequence ID" value="NZ_JAFFZE010000004.1"/>
</dbReference>
<sequence length="257" mass="26314">MDLGLNGRAALVLGSTSGLGRAVGEALAGEGARVAFCGRRAALARETAAAHEEAVGIETDLTDADSVRAALASAERELGPVDVLVLNSGGPPPGRAEDLTAEALTAAFTSMLLRQVELVNAVLPGMRARGWGRIVGIGSSGVQAPIPGLALSNTLRGGLAGYLKTLAGEVAGDGVTVNMVLPGRIDTDRVASLDRAAADRQRLDVDVVRERSQALIPVGRYGRPEEFAAAVTFLCGNPASYITGEQLRCDGGLVAGY</sequence>
<dbReference type="PRINTS" id="PR00081">
    <property type="entry name" value="GDHRDH"/>
</dbReference>
<dbReference type="Proteomes" id="UP001156441">
    <property type="component" value="Unassembled WGS sequence"/>
</dbReference>
<protein>
    <submittedName>
        <fullName evidence="2">SDR family oxidoreductase</fullName>
    </submittedName>
</protein>
<evidence type="ECO:0000313" key="2">
    <source>
        <dbReference type="EMBL" id="MCT2581843.1"/>
    </source>
</evidence>
<name>A0ABT2J1V8_9PSEU</name>